<feature type="compositionally biased region" description="Acidic residues" evidence="1">
    <location>
        <begin position="26"/>
        <end position="42"/>
    </location>
</feature>
<evidence type="ECO:0000256" key="1">
    <source>
        <dbReference type="SAM" id="MobiDB-lite"/>
    </source>
</evidence>
<gene>
    <name evidence="2" type="ORF">F2Q68_00015762</name>
</gene>
<dbReference type="Proteomes" id="UP000712281">
    <property type="component" value="Unassembled WGS sequence"/>
</dbReference>
<organism evidence="2 3">
    <name type="scientific">Brassica cretica</name>
    <name type="common">Mustard</name>
    <dbReference type="NCBI Taxonomy" id="69181"/>
    <lineage>
        <taxon>Eukaryota</taxon>
        <taxon>Viridiplantae</taxon>
        <taxon>Streptophyta</taxon>
        <taxon>Embryophyta</taxon>
        <taxon>Tracheophyta</taxon>
        <taxon>Spermatophyta</taxon>
        <taxon>Magnoliopsida</taxon>
        <taxon>eudicotyledons</taxon>
        <taxon>Gunneridae</taxon>
        <taxon>Pentapetalae</taxon>
        <taxon>rosids</taxon>
        <taxon>malvids</taxon>
        <taxon>Brassicales</taxon>
        <taxon>Brassicaceae</taxon>
        <taxon>Brassiceae</taxon>
        <taxon>Brassica</taxon>
    </lineage>
</organism>
<sequence length="287" mass="32901">MTIDECLTDSVPESLSVSFVSHTDEVADSEEELDQEIPEQENDMQGLSTDEGNNDGELPNFDNQEQVVADSKNEEPDLMANDEEGDFVYEEMEQRIESLMTQHQDRLAATPSPRPLIHRPFNSRFYSVAASARYDHFLSMIILNQSYTHEIVFEFYVNLGNMFKRGVNTIAGGKKKKWGNLSMPDVTSTMNILFKFCVFNWIPTAYRSTLTIDRLKFLHMIAEGRPFDFGEMVFDQIYELRQQAISGVTNKMMFPNLIQHVLNAQHPIPILDEDITPKAPNKMVLDM</sequence>
<evidence type="ECO:0000313" key="3">
    <source>
        <dbReference type="Proteomes" id="UP000712281"/>
    </source>
</evidence>
<reference evidence="2" key="1">
    <citation type="submission" date="2019-12" db="EMBL/GenBank/DDBJ databases">
        <title>Genome sequencing and annotation of Brassica cretica.</title>
        <authorList>
            <person name="Studholme D.J."/>
            <person name="Sarris P.F."/>
        </authorList>
    </citation>
    <scope>NUCLEOTIDE SEQUENCE</scope>
    <source>
        <strain evidence="2">PFS-001/15</strain>
        <tissue evidence="2">Leaf</tissue>
    </source>
</reference>
<dbReference type="EMBL" id="QGKW02001940">
    <property type="protein sequence ID" value="KAF2558019.1"/>
    <property type="molecule type" value="Genomic_DNA"/>
</dbReference>
<evidence type="ECO:0000313" key="2">
    <source>
        <dbReference type="EMBL" id="KAF2558019.1"/>
    </source>
</evidence>
<dbReference type="OrthoDB" id="1108424at2759"/>
<comment type="caution">
    <text evidence="2">The sequence shown here is derived from an EMBL/GenBank/DDBJ whole genome shotgun (WGS) entry which is preliminary data.</text>
</comment>
<accession>A0A3N6UE75</accession>
<name>A0A3N6UE75_BRACR</name>
<dbReference type="AlphaFoldDB" id="A0A3N6UE75"/>
<feature type="region of interest" description="Disordered" evidence="1">
    <location>
        <begin position="18"/>
        <end position="61"/>
    </location>
</feature>
<protein>
    <submittedName>
        <fullName evidence="2">Uncharacterized protein</fullName>
    </submittedName>
</protein>
<proteinExistence type="predicted"/>